<comment type="cofactor">
    <cofactor evidence="1">
        <name>FAD</name>
        <dbReference type="ChEBI" id="CHEBI:57692"/>
    </cofactor>
</comment>
<evidence type="ECO:0000313" key="8">
    <source>
        <dbReference type="EMBL" id="MEW9306473.1"/>
    </source>
</evidence>
<evidence type="ECO:0000259" key="7">
    <source>
        <dbReference type="PROSITE" id="PS00624"/>
    </source>
</evidence>
<gene>
    <name evidence="8" type="ORF">ABXS05_13060</name>
</gene>
<dbReference type="InterPro" id="IPR012132">
    <property type="entry name" value="GMC_OxRdtase"/>
</dbReference>
<dbReference type="PROSITE" id="PS00623">
    <property type="entry name" value="GMC_OXRED_1"/>
    <property type="match status" value="1"/>
</dbReference>
<organism evidence="8 9">
    <name type="scientific">Labrys neptuniae</name>
    <dbReference type="NCBI Taxonomy" id="376174"/>
    <lineage>
        <taxon>Bacteria</taxon>
        <taxon>Pseudomonadati</taxon>
        <taxon>Pseudomonadota</taxon>
        <taxon>Alphaproteobacteria</taxon>
        <taxon>Hyphomicrobiales</taxon>
        <taxon>Xanthobacteraceae</taxon>
        <taxon>Labrys</taxon>
    </lineage>
</organism>
<dbReference type="Gene3D" id="3.50.50.60">
    <property type="entry name" value="FAD/NAD(P)-binding domain"/>
    <property type="match status" value="1"/>
</dbReference>
<dbReference type="InterPro" id="IPR000172">
    <property type="entry name" value="GMC_OxRdtase_N"/>
</dbReference>
<dbReference type="SUPFAM" id="SSF54373">
    <property type="entry name" value="FAD-linked reductases, C-terminal domain"/>
    <property type="match status" value="1"/>
</dbReference>
<evidence type="ECO:0000256" key="4">
    <source>
        <dbReference type="ARBA" id="ARBA00022827"/>
    </source>
</evidence>
<feature type="domain" description="Glucose-methanol-choline oxidoreductase N-terminal" evidence="7">
    <location>
        <begin position="252"/>
        <end position="266"/>
    </location>
</feature>
<dbReference type="Proteomes" id="UP001555786">
    <property type="component" value="Unassembled WGS sequence"/>
</dbReference>
<dbReference type="RefSeq" id="WP_311933700.1">
    <property type="nucleotide sequence ID" value="NZ_JAVSCS010000004.1"/>
</dbReference>
<feature type="domain" description="Glucose-methanol-choline oxidoreductase N-terminal" evidence="6">
    <location>
        <begin position="78"/>
        <end position="101"/>
    </location>
</feature>
<dbReference type="Gene3D" id="3.30.560.10">
    <property type="entry name" value="Glucose Oxidase, domain 3"/>
    <property type="match status" value="1"/>
</dbReference>
<dbReference type="InterPro" id="IPR007867">
    <property type="entry name" value="GMC_OxRtase_C"/>
</dbReference>
<dbReference type="PIRSF" id="PIRSF000137">
    <property type="entry name" value="Alcohol_oxidase"/>
    <property type="match status" value="1"/>
</dbReference>
<dbReference type="Pfam" id="PF00732">
    <property type="entry name" value="GMC_oxred_N"/>
    <property type="match status" value="1"/>
</dbReference>
<accession>A0ABV3PMR1</accession>
<sequence length="537" mass="58041">MTDYIIVGAGPAGCALAARLSEDPAIKVLLIEAGGRDSHPFFHMPAGFAKMTKGIASWGWSTVPQKHLDGRVLWYTQAKVLGGGSSINAQIYTRGNPRDYDVWAYVHRCQGWSYAEVLPYFKRAEDNQRFIDSYHGAGGPLGVSIPINPLPINEAFIRAGQEYGLPYNADFNGASQEGVGHYQVTVRNARRSSAAAAYLKPIEGKRPNLTVRTDGMVTRILIEKGRAVGVEIAGKGGRSQIRCEREVIISSGAIGSPRLLMLSGIGPAAHLREVGVEVVHDLPGVGENLQDHLDLYVIAECTGDHTYDNVAKPHRTAWAGLQYLLFKKGPVASTLFETGGFAYADKAARSPDIQFHLGSGSGIEAGVARLRNAGVTLNSAFLQPRSRGTVRLKSADPADHPLIDPNYWSDPYDKAMSLEGLRMAREILRQKALEPFILAERMPGPDKVSEADLSDYAFRTCKTDHHPAGTCKMGIDDMAVVTPELKVRGLEGLRVCDSSIMPIVNSSNTNAPTIMIGEKGADLIAGRQPLPAVNFGS</sequence>
<evidence type="ECO:0000256" key="3">
    <source>
        <dbReference type="ARBA" id="ARBA00022630"/>
    </source>
</evidence>
<dbReference type="Pfam" id="PF05199">
    <property type="entry name" value="GMC_oxred_C"/>
    <property type="match status" value="1"/>
</dbReference>
<dbReference type="InterPro" id="IPR036188">
    <property type="entry name" value="FAD/NAD-bd_sf"/>
</dbReference>
<name>A0ABV3PMR1_9HYPH</name>
<evidence type="ECO:0000256" key="2">
    <source>
        <dbReference type="ARBA" id="ARBA00010790"/>
    </source>
</evidence>
<dbReference type="EMBL" id="JBFNQD010000003">
    <property type="protein sequence ID" value="MEW9306473.1"/>
    <property type="molecule type" value="Genomic_DNA"/>
</dbReference>
<dbReference type="SUPFAM" id="SSF51905">
    <property type="entry name" value="FAD/NAD(P)-binding domain"/>
    <property type="match status" value="1"/>
</dbReference>
<keyword evidence="4 5" id="KW-0274">FAD</keyword>
<comment type="caution">
    <text evidence="8">The sequence shown here is derived from an EMBL/GenBank/DDBJ whole genome shotgun (WGS) entry which is preliminary data.</text>
</comment>
<dbReference type="PANTHER" id="PTHR11552:SF147">
    <property type="entry name" value="CHOLINE DEHYDROGENASE, MITOCHONDRIAL"/>
    <property type="match status" value="1"/>
</dbReference>
<dbReference type="PANTHER" id="PTHR11552">
    <property type="entry name" value="GLUCOSE-METHANOL-CHOLINE GMC OXIDOREDUCTASE"/>
    <property type="match status" value="1"/>
</dbReference>
<keyword evidence="3 5" id="KW-0285">Flavoprotein</keyword>
<reference evidence="8 9" key="1">
    <citation type="submission" date="2024-07" db="EMBL/GenBank/DDBJ databases">
        <title>Description of Labrys sedimenti sp. nov., isolated from a diclofenac-degrading enrichment culture.</title>
        <authorList>
            <person name="Tancsics A."/>
            <person name="Csepanyi A."/>
        </authorList>
    </citation>
    <scope>NUCLEOTIDE SEQUENCE [LARGE SCALE GENOMIC DNA]</scope>
    <source>
        <strain evidence="8 9">LMG 23578</strain>
    </source>
</reference>
<evidence type="ECO:0000259" key="6">
    <source>
        <dbReference type="PROSITE" id="PS00623"/>
    </source>
</evidence>
<dbReference type="PROSITE" id="PS00624">
    <property type="entry name" value="GMC_OXRED_2"/>
    <property type="match status" value="1"/>
</dbReference>
<evidence type="ECO:0000256" key="5">
    <source>
        <dbReference type="RuleBase" id="RU003968"/>
    </source>
</evidence>
<keyword evidence="9" id="KW-1185">Reference proteome</keyword>
<protein>
    <submittedName>
        <fullName evidence="8">GMC family oxidoreductase N-terminal domain-containing protein</fullName>
    </submittedName>
</protein>
<evidence type="ECO:0000256" key="1">
    <source>
        <dbReference type="ARBA" id="ARBA00001974"/>
    </source>
</evidence>
<comment type="similarity">
    <text evidence="2 5">Belongs to the GMC oxidoreductase family.</text>
</comment>
<evidence type="ECO:0000313" key="9">
    <source>
        <dbReference type="Proteomes" id="UP001555786"/>
    </source>
</evidence>
<proteinExistence type="inferred from homology"/>